<protein>
    <recommendedName>
        <fullName evidence="8">FAD dependent oxidoreductase domain-containing protein</fullName>
    </recommendedName>
</protein>
<dbReference type="Gene3D" id="3.30.9.10">
    <property type="entry name" value="D-Amino Acid Oxidase, subunit A, domain 2"/>
    <property type="match status" value="1"/>
</dbReference>
<evidence type="ECO:0000256" key="7">
    <source>
        <dbReference type="SAM" id="Phobius"/>
    </source>
</evidence>
<dbReference type="InterPro" id="IPR045170">
    <property type="entry name" value="MTOX"/>
</dbReference>
<keyword evidence="10" id="KW-1185">Reference proteome</keyword>
<name>A0A1V6U9Z2_9EURO</name>
<keyword evidence="7" id="KW-0472">Membrane</keyword>
<dbReference type="Proteomes" id="UP000191500">
    <property type="component" value="Unassembled WGS sequence"/>
</dbReference>
<gene>
    <name evidence="9" type="ORF">PENCOP_c016G02297</name>
</gene>
<evidence type="ECO:0000313" key="9">
    <source>
        <dbReference type="EMBL" id="OQE34683.1"/>
    </source>
</evidence>
<dbReference type="InterPro" id="IPR036188">
    <property type="entry name" value="FAD/NAD-bd_sf"/>
</dbReference>
<feature type="transmembrane region" description="Helical" evidence="7">
    <location>
        <begin position="72"/>
        <end position="89"/>
    </location>
</feature>
<evidence type="ECO:0000256" key="2">
    <source>
        <dbReference type="ARBA" id="ARBA00010989"/>
    </source>
</evidence>
<organism evidence="9 10">
    <name type="scientific">Penicillium coprophilum</name>
    <dbReference type="NCBI Taxonomy" id="36646"/>
    <lineage>
        <taxon>Eukaryota</taxon>
        <taxon>Fungi</taxon>
        <taxon>Dikarya</taxon>
        <taxon>Ascomycota</taxon>
        <taxon>Pezizomycotina</taxon>
        <taxon>Eurotiomycetes</taxon>
        <taxon>Eurotiomycetidae</taxon>
        <taxon>Eurotiales</taxon>
        <taxon>Aspergillaceae</taxon>
        <taxon>Penicillium</taxon>
    </lineage>
</organism>
<dbReference type="InterPro" id="IPR006076">
    <property type="entry name" value="FAD-dep_OxRdtase"/>
</dbReference>
<dbReference type="SUPFAM" id="SSF51905">
    <property type="entry name" value="FAD/NAD(P)-binding domain"/>
    <property type="match status" value="1"/>
</dbReference>
<dbReference type="Gene3D" id="3.50.50.60">
    <property type="entry name" value="FAD/NAD(P)-binding domain"/>
    <property type="match status" value="1"/>
</dbReference>
<dbReference type="AlphaFoldDB" id="A0A1V6U9Z2"/>
<dbReference type="STRING" id="36646.A0A1V6U9Z2"/>
<dbReference type="GO" id="GO:0050660">
    <property type="term" value="F:flavin adenine dinucleotide binding"/>
    <property type="evidence" value="ECO:0007669"/>
    <property type="project" value="InterPro"/>
</dbReference>
<dbReference type="Pfam" id="PF01266">
    <property type="entry name" value="DAO"/>
    <property type="match status" value="1"/>
</dbReference>
<feature type="region of interest" description="Disordered" evidence="6">
    <location>
        <begin position="524"/>
        <end position="544"/>
    </location>
</feature>
<comment type="caution">
    <text evidence="9">The sequence shown here is derived from an EMBL/GenBank/DDBJ whole genome shotgun (WGS) entry which is preliminary data.</text>
</comment>
<feature type="domain" description="FAD dependent oxidoreductase" evidence="8">
    <location>
        <begin position="73"/>
        <end position="502"/>
    </location>
</feature>
<evidence type="ECO:0000256" key="4">
    <source>
        <dbReference type="ARBA" id="ARBA00022827"/>
    </source>
</evidence>
<reference evidence="10" key="1">
    <citation type="journal article" date="2017" name="Nat. Microbiol.">
        <title>Global analysis of biosynthetic gene clusters reveals vast potential of secondary metabolite production in Penicillium species.</title>
        <authorList>
            <person name="Nielsen J.C."/>
            <person name="Grijseels S."/>
            <person name="Prigent S."/>
            <person name="Ji B."/>
            <person name="Dainat J."/>
            <person name="Nielsen K.F."/>
            <person name="Frisvad J.C."/>
            <person name="Workman M."/>
            <person name="Nielsen J."/>
        </authorList>
    </citation>
    <scope>NUCLEOTIDE SEQUENCE [LARGE SCALE GENOMIC DNA]</scope>
    <source>
        <strain evidence="10">IBT 31321</strain>
    </source>
</reference>
<comment type="similarity">
    <text evidence="2">Belongs to the MSOX/MTOX family.</text>
</comment>
<evidence type="ECO:0000256" key="3">
    <source>
        <dbReference type="ARBA" id="ARBA00022630"/>
    </source>
</evidence>
<evidence type="ECO:0000256" key="5">
    <source>
        <dbReference type="ARBA" id="ARBA00023002"/>
    </source>
</evidence>
<dbReference type="GO" id="GO:0008115">
    <property type="term" value="F:sarcosine oxidase activity"/>
    <property type="evidence" value="ECO:0007669"/>
    <property type="project" value="TreeGrafter"/>
</dbReference>
<evidence type="ECO:0000313" key="10">
    <source>
        <dbReference type="Proteomes" id="UP000191500"/>
    </source>
</evidence>
<sequence>MKYPKAKKGCYQTCHQRIIAEGLPSLIQVEYCEGPHGQRSSWLHCGDLHSSYIDPRYHLTPKDKSTMTDPKSVAIIGAGIFGLSLAIALRDRNYEVIVFDRSQYDANGYDPTAEDVQAASADHNKIFRASYGKEIHYQRLALESRRAWVLEDEQRGLTEQDDSGNIRLFVNSGMLRIQPSDHLAALEKETLANMQRDGLRDTQFITSDLADCERADKLGWKDKLLNFHIPDSAESIYEAVLDSLAGFVRCSNACAHYRRLAAEKGVKFCFGPKGSVDHLVKVKSNLELGKDQVTGLKTKDGIIHDADVVVVAAGSFSTQILPELSYHLESSAGSLATFKIDKRNTELWNKYSPERFPVMTWKSTPRDIYGNDTGSIYVLPRTPEGLVKIGYRGIKWTNFQPAPQDTPFTQDGQWSVPLPVNECSLLPEPALHAIKQFVSVFLPEFKDTPFFSTKLCWYTDSLDNSFVIDYVPTYAEKSVFVCTGGSGHGAKFLPVLGKHAADIFENGDQSTSFMRPFWHWRPDTPRRNGLEEGPGGPRDISHNK</sequence>
<accession>A0A1V6U9Z2</accession>
<evidence type="ECO:0000256" key="6">
    <source>
        <dbReference type="SAM" id="MobiDB-lite"/>
    </source>
</evidence>
<keyword evidence="5" id="KW-0560">Oxidoreductase</keyword>
<evidence type="ECO:0000256" key="1">
    <source>
        <dbReference type="ARBA" id="ARBA00001974"/>
    </source>
</evidence>
<keyword evidence="7" id="KW-0812">Transmembrane</keyword>
<dbReference type="PANTHER" id="PTHR10961">
    <property type="entry name" value="PEROXISOMAL SARCOSINE OXIDASE"/>
    <property type="match status" value="1"/>
</dbReference>
<keyword evidence="3" id="KW-0285">Flavoprotein</keyword>
<proteinExistence type="inferred from homology"/>
<comment type="cofactor">
    <cofactor evidence="1">
        <name>FAD</name>
        <dbReference type="ChEBI" id="CHEBI:57692"/>
    </cofactor>
</comment>
<keyword evidence="7" id="KW-1133">Transmembrane helix</keyword>
<dbReference type="PANTHER" id="PTHR10961:SF15">
    <property type="entry name" value="FAD DEPENDENT OXIDOREDUCTASE DOMAIN-CONTAINING PROTEIN"/>
    <property type="match status" value="1"/>
</dbReference>
<keyword evidence="4" id="KW-0274">FAD</keyword>
<evidence type="ECO:0000259" key="8">
    <source>
        <dbReference type="Pfam" id="PF01266"/>
    </source>
</evidence>
<dbReference type="EMBL" id="MDDG01000016">
    <property type="protein sequence ID" value="OQE34683.1"/>
    <property type="molecule type" value="Genomic_DNA"/>
</dbReference>